<dbReference type="AlphaFoldDB" id="A0A6P4EVN9"/>
<organism evidence="3">
    <name type="scientific">Drosophila rhopaloa</name>
    <name type="common">Fruit fly</name>
    <dbReference type="NCBI Taxonomy" id="1041015"/>
    <lineage>
        <taxon>Eukaryota</taxon>
        <taxon>Metazoa</taxon>
        <taxon>Ecdysozoa</taxon>
        <taxon>Arthropoda</taxon>
        <taxon>Hexapoda</taxon>
        <taxon>Insecta</taxon>
        <taxon>Pterygota</taxon>
        <taxon>Neoptera</taxon>
        <taxon>Endopterygota</taxon>
        <taxon>Diptera</taxon>
        <taxon>Brachycera</taxon>
        <taxon>Muscomorpha</taxon>
        <taxon>Ephydroidea</taxon>
        <taxon>Drosophilidae</taxon>
        <taxon>Drosophila</taxon>
        <taxon>Sophophora</taxon>
    </lineage>
</organism>
<evidence type="ECO:0000256" key="1">
    <source>
        <dbReference type="SAM" id="MobiDB-lite"/>
    </source>
</evidence>
<evidence type="ECO:0000313" key="3">
    <source>
        <dbReference type="RefSeq" id="XP_016982270.1"/>
    </source>
</evidence>
<sequence>MRSYQVTLIFGMALLWAVVSGTTQPPSTRRPPLTTARPTSRSCPLFPAVCSRTSPRVCGRTPRGECQRFENICHLMLANVLRLPEGVRHTRDIDCRTVRGDGPAHRRPCYEPCPPRPVVCKRSQPSQHICVRSRNNRQCKVLANKCQLRNQNCHSQPKNNWLRTDKRRCGQLQLGDKPQDCLKVPTKI</sequence>
<reference evidence="3" key="1">
    <citation type="submission" date="2025-08" db="UniProtKB">
        <authorList>
            <consortium name="RefSeq"/>
        </authorList>
    </citation>
    <scope>IDENTIFICATION</scope>
</reference>
<feature type="chain" id="PRO_5028399706" evidence="2">
    <location>
        <begin position="22"/>
        <end position="188"/>
    </location>
</feature>
<dbReference type="OrthoDB" id="8037742at2759"/>
<proteinExistence type="predicted"/>
<evidence type="ECO:0000256" key="2">
    <source>
        <dbReference type="SAM" id="SignalP"/>
    </source>
</evidence>
<dbReference type="RefSeq" id="XP_016982270.1">
    <property type="nucleotide sequence ID" value="XM_017126781.1"/>
</dbReference>
<keyword evidence="2" id="KW-0732">Signal</keyword>
<feature type="region of interest" description="Disordered" evidence="1">
    <location>
        <begin position="22"/>
        <end position="41"/>
    </location>
</feature>
<name>A0A6P4EVN9_DRORH</name>
<dbReference type="RefSeq" id="XP_016982270.2">
    <property type="nucleotide sequence ID" value="XM_017126781.2"/>
</dbReference>
<gene>
    <name evidence="3" type="primary">LOC108046859</name>
</gene>
<dbReference type="GeneID" id="108046859"/>
<protein>
    <submittedName>
        <fullName evidence="3">Uncharacterized protein LOC108046859</fullName>
    </submittedName>
</protein>
<feature type="signal peptide" evidence="2">
    <location>
        <begin position="1"/>
        <end position="21"/>
    </location>
</feature>
<accession>A0A6P4EVN9</accession>